<feature type="transmembrane region" description="Helical" evidence="1">
    <location>
        <begin position="23"/>
        <end position="49"/>
    </location>
</feature>
<dbReference type="Proteomes" id="UP001150678">
    <property type="component" value="Unassembled WGS sequence"/>
</dbReference>
<organism evidence="2 3">
    <name type="scientific">Pseudomonas asiatica</name>
    <dbReference type="NCBI Taxonomy" id="2219225"/>
    <lineage>
        <taxon>Bacteria</taxon>
        <taxon>Pseudomonadati</taxon>
        <taxon>Pseudomonadota</taxon>
        <taxon>Gammaproteobacteria</taxon>
        <taxon>Pseudomonadales</taxon>
        <taxon>Pseudomonadaceae</taxon>
        <taxon>Pseudomonas</taxon>
    </lineage>
</organism>
<keyword evidence="1" id="KW-0472">Membrane</keyword>
<reference evidence="2" key="1">
    <citation type="submission" date="2022-07" db="EMBL/GenBank/DDBJ databases">
        <title>Multi-strain Analysis of Pseudomonas putida Reveals Metabolic and Genetic Diversity.</title>
        <authorList>
            <person name="Monk J.M."/>
        </authorList>
    </citation>
    <scope>NUCLEOTIDE SEQUENCE</scope>
    <source>
        <strain evidence="2">17514</strain>
    </source>
</reference>
<dbReference type="AlphaFoldDB" id="A0A9X4HWW2"/>
<protein>
    <submittedName>
        <fullName evidence="2">Uncharacterized protein</fullName>
    </submittedName>
</protein>
<keyword evidence="1" id="KW-1133">Transmembrane helix</keyword>
<proteinExistence type="predicted"/>
<comment type="caution">
    <text evidence="2">The sequence shown here is derived from an EMBL/GenBank/DDBJ whole genome shotgun (WGS) entry which is preliminary data.</text>
</comment>
<keyword evidence="1" id="KW-0812">Transmembrane</keyword>
<evidence type="ECO:0000313" key="2">
    <source>
        <dbReference type="EMBL" id="MDD2109312.1"/>
    </source>
</evidence>
<evidence type="ECO:0000256" key="1">
    <source>
        <dbReference type="SAM" id="Phobius"/>
    </source>
</evidence>
<dbReference type="EMBL" id="JANIAN010000043">
    <property type="protein sequence ID" value="MDD2109312.1"/>
    <property type="molecule type" value="Genomic_DNA"/>
</dbReference>
<sequence length="50" mass="5031">MSASNQAGSAVLHKRIRAFGSMAIGFGLMGIEPVSAVALALTATVVLAML</sequence>
<evidence type="ECO:0000313" key="3">
    <source>
        <dbReference type="Proteomes" id="UP001150678"/>
    </source>
</evidence>
<accession>A0A9X4HWW2</accession>
<gene>
    <name evidence="2" type="ORF">NP533_24315</name>
</gene>
<name>A0A9X4HWW2_9PSED</name>
<dbReference type="RefSeq" id="WP_158239721.1">
    <property type="nucleotide sequence ID" value="NZ_JAMYCA010000002.1"/>
</dbReference>